<evidence type="ECO:0000313" key="2">
    <source>
        <dbReference type="EMBL" id="KAF1924806.1"/>
    </source>
</evidence>
<protein>
    <submittedName>
        <fullName evidence="2">Uncharacterized protein</fullName>
    </submittedName>
</protein>
<accession>A0A6A5RE48</accession>
<sequence>MKCRFYWMYDEEYDDQHDFSDRDNDDNGNGGDDDKEDDDQGNEEDGEQGNEENDEEYSEIDLGMLNHVRASYNEERAKALDTGASGAINLHYQGLSNARSAST</sequence>
<dbReference type="GeneID" id="54355236"/>
<evidence type="ECO:0000256" key="1">
    <source>
        <dbReference type="SAM" id="MobiDB-lite"/>
    </source>
</evidence>
<dbReference type="Proteomes" id="UP000800082">
    <property type="component" value="Unassembled WGS sequence"/>
</dbReference>
<dbReference type="RefSeq" id="XP_033445058.1">
    <property type="nucleotide sequence ID" value="XM_033597569.1"/>
</dbReference>
<gene>
    <name evidence="2" type="ORF">M421DRAFT_8455</name>
</gene>
<organism evidence="2 3">
    <name type="scientific">Didymella exigua CBS 183.55</name>
    <dbReference type="NCBI Taxonomy" id="1150837"/>
    <lineage>
        <taxon>Eukaryota</taxon>
        <taxon>Fungi</taxon>
        <taxon>Dikarya</taxon>
        <taxon>Ascomycota</taxon>
        <taxon>Pezizomycotina</taxon>
        <taxon>Dothideomycetes</taxon>
        <taxon>Pleosporomycetidae</taxon>
        <taxon>Pleosporales</taxon>
        <taxon>Pleosporineae</taxon>
        <taxon>Didymellaceae</taxon>
        <taxon>Didymella</taxon>
    </lineage>
</organism>
<dbReference type="EMBL" id="ML978990">
    <property type="protein sequence ID" value="KAF1924806.1"/>
    <property type="molecule type" value="Genomic_DNA"/>
</dbReference>
<proteinExistence type="predicted"/>
<dbReference type="AlphaFoldDB" id="A0A6A5RE48"/>
<evidence type="ECO:0000313" key="3">
    <source>
        <dbReference type="Proteomes" id="UP000800082"/>
    </source>
</evidence>
<keyword evidence="3" id="KW-1185">Reference proteome</keyword>
<name>A0A6A5RE48_9PLEO</name>
<feature type="region of interest" description="Disordered" evidence="1">
    <location>
        <begin position="14"/>
        <end position="61"/>
    </location>
</feature>
<feature type="compositionally biased region" description="Acidic residues" evidence="1">
    <location>
        <begin position="23"/>
        <end position="59"/>
    </location>
</feature>
<reference evidence="2" key="1">
    <citation type="journal article" date="2020" name="Stud. Mycol.">
        <title>101 Dothideomycetes genomes: a test case for predicting lifestyles and emergence of pathogens.</title>
        <authorList>
            <person name="Haridas S."/>
            <person name="Albert R."/>
            <person name="Binder M."/>
            <person name="Bloem J."/>
            <person name="Labutti K."/>
            <person name="Salamov A."/>
            <person name="Andreopoulos B."/>
            <person name="Baker S."/>
            <person name="Barry K."/>
            <person name="Bills G."/>
            <person name="Bluhm B."/>
            <person name="Cannon C."/>
            <person name="Castanera R."/>
            <person name="Culley D."/>
            <person name="Daum C."/>
            <person name="Ezra D."/>
            <person name="Gonzalez J."/>
            <person name="Henrissat B."/>
            <person name="Kuo A."/>
            <person name="Liang C."/>
            <person name="Lipzen A."/>
            <person name="Lutzoni F."/>
            <person name="Magnuson J."/>
            <person name="Mondo S."/>
            <person name="Nolan M."/>
            <person name="Ohm R."/>
            <person name="Pangilinan J."/>
            <person name="Park H.-J."/>
            <person name="Ramirez L."/>
            <person name="Alfaro M."/>
            <person name="Sun H."/>
            <person name="Tritt A."/>
            <person name="Yoshinaga Y."/>
            <person name="Zwiers L.-H."/>
            <person name="Turgeon B."/>
            <person name="Goodwin S."/>
            <person name="Spatafora J."/>
            <person name="Crous P."/>
            <person name="Grigoriev I."/>
        </authorList>
    </citation>
    <scope>NUCLEOTIDE SEQUENCE</scope>
    <source>
        <strain evidence="2">CBS 183.55</strain>
    </source>
</reference>